<evidence type="ECO:0000256" key="6">
    <source>
        <dbReference type="ARBA" id="ARBA00023315"/>
    </source>
</evidence>
<dbReference type="SUPFAM" id="SSF51230">
    <property type="entry name" value="Single hybrid motif"/>
    <property type="match status" value="2"/>
</dbReference>
<sequence>MALVEIKVPDIGDFESVAVIELLVKPGDTVKAEQSLLTVESDKASMEIPSSHAGVIKELKVKLGDKVSEGSVIAVIDAAGAAAAPAPAAQPAPAPQAAAPAPQAAAPAPAAGAGPIEVKVPDIGDFKDVAVIEVLVKPGDTVKVEQSLITVESDKASMEIPSSAAGVLKELKVKVGDKVNIGDLIAIVQGSGGAAAPAPAAQAAAPAPATASASAPAPAQERTPPTAALPPHEPTAPTTNLPHASPSVRKFARELGVPLEEVKGSGPKGRILHEDIQSFTKAVMAGDKQTKAASAKAPAGGGGEALGLLPWPKVDFAKFGPVDRKPLSRIKKISGANLHRNWVMIPHVTNHDDADITELEAFRVKLNKENEKSGIKVTMLAFLIKASVAALKKFPEFNSSLDGDEMVMKNYWHIGFAADTPNGLVVPVIKDADRKGVLQISQEMGELAKKARDGKLGPADMSGATFTISSLGGIGGRYFTPIINAPEVAILGVCKSTTEPVWDGKQFQPRLMLPLSLSWDHRAVDGAAAARFNAYLGQILADFRRVLL</sequence>
<evidence type="ECO:0000313" key="13">
    <source>
        <dbReference type="EMBL" id="MBC5766716.1"/>
    </source>
</evidence>
<feature type="domain" description="Lipoyl-binding" evidence="11">
    <location>
        <begin position="3"/>
        <end position="77"/>
    </location>
</feature>
<evidence type="ECO:0000313" key="14">
    <source>
        <dbReference type="Proteomes" id="UP000596827"/>
    </source>
</evidence>
<reference evidence="13" key="1">
    <citation type="submission" date="2020-08" db="EMBL/GenBank/DDBJ databases">
        <title>Ramlibacter sp. GTP1 16S ribosomal RNA gene genome sequencing and assembly.</title>
        <authorList>
            <person name="Kang M."/>
        </authorList>
    </citation>
    <scope>NUCLEOTIDE SEQUENCE</scope>
    <source>
        <strain evidence="13">GTP1</strain>
    </source>
</reference>
<evidence type="ECO:0000256" key="1">
    <source>
        <dbReference type="ARBA" id="ARBA00007317"/>
    </source>
</evidence>
<dbReference type="InterPro" id="IPR023213">
    <property type="entry name" value="CAT-like_dom_sf"/>
</dbReference>
<dbReference type="InterPro" id="IPR000089">
    <property type="entry name" value="Biotin_lipoyl"/>
</dbReference>
<dbReference type="GO" id="GO:0031405">
    <property type="term" value="F:lipoic acid binding"/>
    <property type="evidence" value="ECO:0007669"/>
    <property type="project" value="TreeGrafter"/>
</dbReference>
<evidence type="ECO:0000256" key="5">
    <source>
        <dbReference type="ARBA" id="ARBA00022823"/>
    </source>
</evidence>
<dbReference type="Proteomes" id="UP000596827">
    <property type="component" value="Unassembled WGS sequence"/>
</dbReference>
<dbReference type="FunFam" id="3.30.559.10:FF:000004">
    <property type="entry name" value="Acetyltransferase component of pyruvate dehydrogenase complex"/>
    <property type="match status" value="1"/>
</dbReference>
<dbReference type="GO" id="GO:0006086">
    <property type="term" value="P:pyruvate decarboxylation to acetyl-CoA"/>
    <property type="evidence" value="ECO:0007669"/>
    <property type="project" value="UniProtKB-UniRule"/>
</dbReference>
<comment type="caution">
    <text evidence="13">The sequence shown here is derived from an EMBL/GenBank/DDBJ whole genome shotgun (WGS) entry which is preliminary data.</text>
</comment>
<dbReference type="InterPro" id="IPR003016">
    <property type="entry name" value="2-oxoA_DH_lipoyl-BS"/>
</dbReference>
<dbReference type="InterPro" id="IPR036625">
    <property type="entry name" value="E3-bd_dom_sf"/>
</dbReference>
<dbReference type="EMBL" id="JACORU010000007">
    <property type="protein sequence ID" value="MBC5766716.1"/>
    <property type="molecule type" value="Genomic_DNA"/>
</dbReference>
<dbReference type="RefSeq" id="WP_187083192.1">
    <property type="nucleotide sequence ID" value="NZ_JACORU010000007.1"/>
</dbReference>
<dbReference type="AlphaFoldDB" id="A0A923S3S1"/>
<evidence type="ECO:0000256" key="3">
    <source>
        <dbReference type="ARBA" id="ARBA00022679"/>
    </source>
</evidence>
<protein>
    <recommendedName>
        <fullName evidence="9">Acetyltransferase component of pyruvate dehydrogenase complex</fullName>
        <ecNumber evidence="9">2.3.1.12</ecNumber>
    </recommendedName>
</protein>
<keyword evidence="14" id="KW-1185">Reference proteome</keyword>
<dbReference type="Pfam" id="PF00198">
    <property type="entry name" value="2-oxoacid_dh"/>
    <property type="match status" value="1"/>
</dbReference>
<dbReference type="GO" id="GO:0045254">
    <property type="term" value="C:pyruvate dehydrogenase complex"/>
    <property type="evidence" value="ECO:0007669"/>
    <property type="project" value="UniProtKB-UniRule"/>
</dbReference>
<proteinExistence type="inferred from homology"/>
<dbReference type="Pfam" id="PF02817">
    <property type="entry name" value="E3_binding"/>
    <property type="match status" value="1"/>
</dbReference>
<evidence type="ECO:0000256" key="2">
    <source>
        <dbReference type="ARBA" id="ARBA00011484"/>
    </source>
</evidence>
<comment type="cofactor">
    <cofactor evidence="9">
        <name>(R)-lipoate</name>
        <dbReference type="ChEBI" id="CHEBI:83088"/>
    </cofactor>
    <text evidence="9">Binds 2 lipoyl cofactors covalently.</text>
</comment>
<dbReference type="GO" id="GO:0004742">
    <property type="term" value="F:dihydrolipoyllysine-residue acetyltransferase activity"/>
    <property type="evidence" value="ECO:0007669"/>
    <property type="project" value="UniProtKB-UniRule"/>
</dbReference>
<evidence type="ECO:0000256" key="9">
    <source>
        <dbReference type="RuleBase" id="RU361137"/>
    </source>
</evidence>
<dbReference type="CDD" id="cd06849">
    <property type="entry name" value="lipoyl_domain"/>
    <property type="match status" value="2"/>
</dbReference>
<dbReference type="InterPro" id="IPR050743">
    <property type="entry name" value="2-oxoacid_DH_E2_comp"/>
</dbReference>
<comment type="catalytic activity">
    <reaction evidence="8 9">
        <text>N(6)-[(R)-dihydrolipoyl]-L-lysyl-[protein] + acetyl-CoA = N(6)-[(R)-S(8)-acetyldihydrolipoyl]-L-lysyl-[protein] + CoA</text>
        <dbReference type="Rhea" id="RHEA:17017"/>
        <dbReference type="Rhea" id="RHEA-COMP:10475"/>
        <dbReference type="Rhea" id="RHEA-COMP:10478"/>
        <dbReference type="ChEBI" id="CHEBI:57287"/>
        <dbReference type="ChEBI" id="CHEBI:57288"/>
        <dbReference type="ChEBI" id="CHEBI:83100"/>
        <dbReference type="ChEBI" id="CHEBI:83111"/>
        <dbReference type="EC" id="2.3.1.12"/>
    </reaction>
</comment>
<dbReference type="InterPro" id="IPR001078">
    <property type="entry name" value="2-oxoacid_DH_actylTfrase"/>
</dbReference>
<feature type="region of interest" description="Disordered" evidence="10">
    <location>
        <begin position="206"/>
        <end position="245"/>
    </location>
</feature>
<dbReference type="NCBIfam" id="TIGR01348">
    <property type="entry name" value="PDHac_trf_long"/>
    <property type="match status" value="1"/>
</dbReference>
<dbReference type="EC" id="2.3.1.12" evidence="9"/>
<evidence type="ECO:0000256" key="4">
    <source>
        <dbReference type="ARBA" id="ARBA00022737"/>
    </source>
</evidence>
<comment type="function">
    <text evidence="7">The pyruvate dehydrogenase complex catalyzes the overall conversion of pyruvate to acetyl-CoA and CO(2). It contains multiple copies of three enzymatic components: pyruvate dehydrogenase (E1), dihydrolipoamide acetyltransferase (E2) and lipoamide dehydrogenase (E3).</text>
</comment>
<dbReference type="Gene3D" id="2.40.50.100">
    <property type="match status" value="2"/>
</dbReference>
<dbReference type="InterPro" id="IPR011053">
    <property type="entry name" value="Single_hybrid_motif"/>
</dbReference>
<evidence type="ECO:0000259" key="12">
    <source>
        <dbReference type="PROSITE" id="PS51826"/>
    </source>
</evidence>
<evidence type="ECO:0000256" key="10">
    <source>
        <dbReference type="SAM" id="MobiDB-lite"/>
    </source>
</evidence>
<gene>
    <name evidence="13" type="primary">aceF</name>
    <name evidence="13" type="ORF">H8R02_19765</name>
</gene>
<dbReference type="InterPro" id="IPR004167">
    <property type="entry name" value="PSBD"/>
</dbReference>
<dbReference type="PANTHER" id="PTHR43178">
    <property type="entry name" value="DIHYDROLIPOAMIDE ACETYLTRANSFERASE COMPONENT OF PYRUVATE DEHYDROGENASE COMPLEX"/>
    <property type="match status" value="1"/>
</dbReference>
<feature type="region of interest" description="Disordered" evidence="10">
    <location>
        <begin position="87"/>
        <end position="111"/>
    </location>
</feature>
<dbReference type="FunFam" id="2.40.50.100:FF:000009">
    <property type="entry name" value="Acetyltransferase component of pyruvate dehydrogenase complex"/>
    <property type="match status" value="2"/>
</dbReference>
<dbReference type="InterPro" id="IPR006256">
    <property type="entry name" value="AcTrfase_Pyrv_DH_cplx"/>
</dbReference>
<dbReference type="Pfam" id="PF00364">
    <property type="entry name" value="Biotin_lipoyl"/>
    <property type="match status" value="2"/>
</dbReference>
<dbReference type="GO" id="GO:0005737">
    <property type="term" value="C:cytoplasm"/>
    <property type="evidence" value="ECO:0007669"/>
    <property type="project" value="TreeGrafter"/>
</dbReference>
<evidence type="ECO:0000259" key="11">
    <source>
        <dbReference type="PROSITE" id="PS50968"/>
    </source>
</evidence>
<dbReference type="SUPFAM" id="SSF47005">
    <property type="entry name" value="Peripheral subunit-binding domain of 2-oxo acid dehydrogenase complex"/>
    <property type="match status" value="1"/>
</dbReference>
<feature type="compositionally biased region" description="Low complexity" evidence="10">
    <location>
        <begin position="206"/>
        <end position="220"/>
    </location>
</feature>
<organism evidence="13 14">
    <name type="scientific">Ramlibacter albus</name>
    <dbReference type="NCBI Taxonomy" id="2079448"/>
    <lineage>
        <taxon>Bacteria</taxon>
        <taxon>Pseudomonadati</taxon>
        <taxon>Pseudomonadota</taxon>
        <taxon>Betaproteobacteria</taxon>
        <taxon>Burkholderiales</taxon>
        <taxon>Comamonadaceae</taxon>
        <taxon>Ramlibacter</taxon>
    </lineage>
</organism>
<keyword evidence="4" id="KW-0677">Repeat</keyword>
<accession>A0A923S3S1</accession>
<dbReference type="PANTHER" id="PTHR43178:SF2">
    <property type="entry name" value="DIHYDROLIPOYLLYSINE-RESIDUE ACETYLTRANSFERASE COMPONENT OF PYRUVATE DEHYDROGENASE COMPLEX"/>
    <property type="match status" value="1"/>
</dbReference>
<dbReference type="PROSITE" id="PS00189">
    <property type="entry name" value="LIPOYL"/>
    <property type="match status" value="2"/>
</dbReference>
<keyword evidence="6 9" id="KW-0012">Acyltransferase</keyword>
<feature type="domain" description="Peripheral subunit-binding (PSBD)" evidence="12">
    <location>
        <begin position="243"/>
        <end position="280"/>
    </location>
</feature>
<dbReference type="Gene3D" id="4.10.320.10">
    <property type="entry name" value="E3-binding domain"/>
    <property type="match status" value="1"/>
</dbReference>
<comment type="subunit">
    <text evidence="2 9">Forms a 24-polypeptide structural core with octahedral symmetry.</text>
</comment>
<dbReference type="SUPFAM" id="SSF52777">
    <property type="entry name" value="CoA-dependent acyltransferases"/>
    <property type="match status" value="1"/>
</dbReference>
<evidence type="ECO:0000256" key="7">
    <source>
        <dbReference type="ARBA" id="ARBA00025211"/>
    </source>
</evidence>
<keyword evidence="5 9" id="KW-0450">Lipoyl</keyword>
<dbReference type="PROSITE" id="PS51826">
    <property type="entry name" value="PSBD"/>
    <property type="match status" value="1"/>
</dbReference>
<dbReference type="PROSITE" id="PS50968">
    <property type="entry name" value="BIOTINYL_LIPOYL"/>
    <property type="match status" value="2"/>
</dbReference>
<feature type="domain" description="Lipoyl-binding" evidence="11">
    <location>
        <begin position="115"/>
        <end position="189"/>
    </location>
</feature>
<dbReference type="Gene3D" id="3.30.559.10">
    <property type="entry name" value="Chloramphenicol acetyltransferase-like domain"/>
    <property type="match status" value="1"/>
</dbReference>
<keyword evidence="3 9" id="KW-0808">Transferase</keyword>
<name>A0A923S3S1_9BURK</name>
<evidence type="ECO:0000256" key="8">
    <source>
        <dbReference type="ARBA" id="ARBA00048370"/>
    </source>
</evidence>
<feature type="compositionally biased region" description="Low complexity" evidence="10">
    <location>
        <begin position="95"/>
        <end position="111"/>
    </location>
</feature>
<comment type="similarity">
    <text evidence="1 9">Belongs to the 2-oxoacid dehydrogenase family.</text>
</comment>